<dbReference type="InterPro" id="IPR013830">
    <property type="entry name" value="SGNH_hydro"/>
</dbReference>
<feature type="domain" description="SGNH hydrolase-type esterase" evidence="2">
    <location>
        <begin position="37"/>
        <end position="225"/>
    </location>
</feature>
<evidence type="ECO:0000313" key="3">
    <source>
        <dbReference type="EMBL" id="MFD0763530.1"/>
    </source>
</evidence>
<dbReference type="InterPro" id="IPR036514">
    <property type="entry name" value="SGNH_hydro_sf"/>
</dbReference>
<dbReference type="InterPro" id="IPR051532">
    <property type="entry name" value="Ester_Hydrolysis_Enzymes"/>
</dbReference>
<dbReference type="GO" id="GO:0016787">
    <property type="term" value="F:hydrolase activity"/>
    <property type="evidence" value="ECO:0007669"/>
    <property type="project" value="UniProtKB-KW"/>
</dbReference>
<feature type="signal peptide" evidence="1">
    <location>
        <begin position="1"/>
        <end position="23"/>
    </location>
</feature>
<keyword evidence="1" id="KW-0732">Signal</keyword>
<organism evidence="3 4">
    <name type="scientific">Mucilaginibacter lutimaris</name>
    <dbReference type="NCBI Taxonomy" id="931629"/>
    <lineage>
        <taxon>Bacteria</taxon>
        <taxon>Pseudomonadati</taxon>
        <taxon>Bacteroidota</taxon>
        <taxon>Sphingobacteriia</taxon>
        <taxon>Sphingobacteriales</taxon>
        <taxon>Sphingobacteriaceae</taxon>
        <taxon>Mucilaginibacter</taxon>
    </lineage>
</organism>
<dbReference type="PANTHER" id="PTHR30383">
    <property type="entry name" value="THIOESTERASE 1/PROTEASE 1/LYSOPHOSPHOLIPASE L1"/>
    <property type="match status" value="1"/>
</dbReference>
<gene>
    <name evidence="3" type="ORF">ACFQZI_01605</name>
</gene>
<sequence>MSNYIFRLLAVILCFAQSFLVHAQQVKPFKAGDKVAFVGNSITDGGHYHSYIWLYYMTRMPYTRVDFINAGIGGDVARQIDERLQEDVFDKHPTVVTLTFGMNDTGYQWLTGAKADSNYKIKVAASYNSFLEIQKHLKAHPGVRNIMIGSSPYDGTAKIKPGIIFNKNEAMQRIVSFQKDAAKANAWEFVDFSKPMITINEQQQLHDSTFSMQSFDRIHPTVDGHMVMAYLFLKAQGFANKKVAAVNINLEKNAAVKSENCVITNLVSTKNEVSYTYKANALPYPIDTIVQNIGKQGRSQADGLKLVPFQQEFNQEILQVQNLPGNNYAVKIDGKLIGTWPASQLQKGVNLAEVKTTPQYQQALAVMHLNEERWAIERRLREYWWLHYSILKPHGLLHNDGEATIDSVQRYAQKDFFVGAVLNTYYKARFKTVRNAWQKEMDLLTNQIYLINRPVARKVEILAANTNQHVLTQK</sequence>
<comment type="caution">
    <text evidence="3">The sequence shown here is derived from an EMBL/GenBank/DDBJ whole genome shotgun (WGS) entry which is preliminary data.</text>
</comment>
<dbReference type="EC" id="3.1.-.-" evidence="3"/>
<dbReference type="CDD" id="cd01834">
    <property type="entry name" value="SGNH_hydrolase_like_2"/>
    <property type="match status" value="1"/>
</dbReference>
<accession>A0ABW2ZAJ2</accession>
<feature type="chain" id="PRO_5046911817" evidence="1">
    <location>
        <begin position="24"/>
        <end position="474"/>
    </location>
</feature>
<proteinExistence type="predicted"/>
<dbReference type="Pfam" id="PF13472">
    <property type="entry name" value="Lipase_GDSL_2"/>
    <property type="match status" value="1"/>
</dbReference>
<dbReference type="PANTHER" id="PTHR30383:SF5">
    <property type="entry name" value="SGNH HYDROLASE-TYPE ESTERASE DOMAIN-CONTAINING PROTEIN"/>
    <property type="match status" value="1"/>
</dbReference>
<keyword evidence="3" id="KW-0378">Hydrolase</keyword>
<evidence type="ECO:0000313" key="4">
    <source>
        <dbReference type="Proteomes" id="UP001597073"/>
    </source>
</evidence>
<reference evidence="4" key="1">
    <citation type="journal article" date="2019" name="Int. J. Syst. Evol. Microbiol.">
        <title>The Global Catalogue of Microorganisms (GCM) 10K type strain sequencing project: providing services to taxonomists for standard genome sequencing and annotation.</title>
        <authorList>
            <consortium name="The Broad Institute Genomics Platform"/>
            <consortium name="The Broad Institute Genome Sequencing Center for Infectious Disease"/>
            <person name="Wu L."/>
            <person name="Ma J."/>
        </authorList>
    </citation>
    <scope>NUCLEOTIDE SEQUENCE [LARGE SCALE GENOMIC DNA]</scope>
    <source>
        <strain evidence="4">CCUG 60742</strain>
    </source>
</reference>
<dbReference type="EMBL" id="JBHTIA010000003">
    <property type="protein sequence ID" value="MFD0763530.1"/>
    <property type="molecule type" value="Genomic_DNA"/>
</dbReference>
<dbReference type="Proteomes" id="UP001597073">
    <property type="component" value="Unassembled WGS sequence"/>
</dbReference>
<dbReference type="Gene3D" id="3.40.50.1110">
    <property type="entry name" value="SGNH hydrolase"/>
    <property type="match status" value="1"/>
</dbReference>
<evidence type="ECO:0000256" key="1">
    <source>
        <dbReference type="SAM" id="SignalP"/>
    </source>
</evidence>
<protein>
    <submittedName>
        <fullName evidence="3">SGNH/GDSL hydrolase family protein</fullName>
        <ecNumber evidence="3">3.1.-.-</ecNumber>
    </submittedName>
</protein>
<name>A0ABW2ZAJ2_9SPHI</name>
<keyword evidence="4" id="KW-1185">Reference proteome</keyword>
<evidence type="ECO:0000259" key="2">
    <source>
        <dbReference type="Pfam" id="PF13472"/>
    </source>
</evidence>
<dbReference type="SUPFAM" id="SSF52266">
    <property type="entry name" value="SGNH hydrolase"/>
    <property type="match status" value="1"/>
</dbReference>
<dbReference type="RefSeq" id="WP_377137699.1">
    <property type="nucleotide sequence ID" value="NZ_JBHTIA010000003.1"/>
</dbReference>